<evidence type="ECO:0008006" key="3">
    <source>
        <dbReference type="Google" id="ProtNLM"/>
    </source>
</evidence>
<organism evidence="1 2">
    <name type="scientific">Sinomonas flava</name>
    <dbReference type="NCBI Taxonomy" id="496857"/>
    <lineage>
        <taxon>Bacteria</taxon>
        <taxon>Bacillati</taxon>
        <taxon>Actinomycetota</taxon>
        <taxon>Actinomycetes</taxon>
        <taxon>Micrococcales</taxon>
        <taxon>Micrococcaceae</taxon>
        <taxon>Sinomonas</taxon>
    </lineage>
</organism>
<proteinExistence type="predicted"/>
<sequence>MGFGGPLDTEVFRAALREIGQGLIAALDHALFEVNPKGTDGLEFLEARELEGLRGSGIIKVGDDGKPLLALPGTARFLREALAAHISESATPAAILPDVTSGLWFIERKIRNALRSAALAKYQDNWRASVLGARNGEVLRRAQLDTNVAAKSVTDLRDPLEWLTLGELMEIVRSDKFDNLGVEAVIWRKLQEQLIPIRNRLAHVRILKSEDAEVVRMWATLIKSRFGNG</sequence>
<dbReference type="Proteomes" id="UP001500432">
    <property type="component" value="Unassembled WGS sequence"/>
</dbReference>
<gene>
    <name evidence="1" type="ORF">GCM10009849_36230</name>
</gene>
<evidence type="ECO:0000313" key="1">
    <source>
        <dbReference type="EMBL" id="GAA2203518.1"/>
    </source>
</evidence>
<reference evidence="2" key="1">
    <citation type="journal article" date="2019" name="Int. J. Syst. Evol. Microbiol.">
        <title>The Global Catalogue of Microorganisms (GCM) 10K type strain sequencing project: providing services to taxonomists for standard genome sequencing and annotation.</title>
        <authorList>
            <consortium name="The Broad Institute Genomics Platform"/>
            <consortium name="The Broad Institute Genome Sequencing Center for Infectious Disease"/>
            <person name="Wu L."/>
            <person name="Ma J."/>
        </authorList>
    </citation>
    <scope>NUCLEOTIDE SEQUENCE [LARGE SCALE GENOMIC DNA]</scope>
    <source>
        <strain evidence="2">JCM 16034</strain>
    </source>
</reference>
<name>A0ABP5NVP0_9MICC</name>
<comment type="caution">
    <text evidence="1">The sequence shown here is derived from an EMBL/GenBank/DDBJ whole genome shotgun (WGS) entry which is preliminary data.</text>
</comment>
<dbReference type="EMBL" id="BAAAQW010000014">
    <property type="protein sequence ID" value="GAA2203518.1"/>
    <property type="molecule type" value="Genomic_DNA"/>
</dbReference>
<protein>
    <recommendedName>
        <fullName evidence="3">Swt1-like HEPN domain-containing protein</fullName>
    </recommendedName>
</protein>
<keyword evidence="2" id="KW-1185">Reference proteome</keyword>
<evidence type="ECO:0000313" key="2">
    <source>
        <dbReference type="Proteomes" id="UP001500432"/>
    </source>
</evidence>
<accession>A0ABP5NVP0</accession>